<name>T1GVY2_MEGSC</name>
<evidence type="ECO:0000313" key="3">
    <source>
        <dbReference type="Proteomes" id="UP000015102"/>
    </source>
</evidence>
<reference evidence="2" key="2">
    <citation type="submission" date="2015-06" db="UniProtKB">
        <authorList>
            <consortium name="EnsemblMetazoa"/>
        </authorList>
    </citation>
    <scope>IDENTIFICATION</scope>
</reference>
<keyword evidence="3" id="KW-1185">Reference proteome</keyword>
<organism evidence="2 3">
    <name type="scientific">Megaselia scalaris</name>
    <name type="common">Humpbacked fly</name>
    <name type="synonym">Phora scalaris</name>
    <dbReference type="NCBI Taxonomy" id="36166"/>
    <lineage>
        <taxon>Eukaryota</taxon>
        <taxon>Metazoa</taxon>
        <taxon>Ecdysozoa</taxon>
        <taxon>Arthropoda</taxon>
        <taxon>Hexapoda</taxon>
        <taxon>Insecta</taxon>
        <taxon>Pterygota</taxon>
        <taxon>Neoptera</taxon>
        <taxon>Endopterygota</taxon>
        <taxon>Diptera</taxon>
        <taxon>Brachycera</taxon>
        <taxon>Muscomorpha</taxon>
        <taxon>Platypezoidea</taxon>
        <taxon>Phoridae</taxon>
        <taxon>Megaseliini</taxon>
        <taxon>Megaselia</taxon>
    </lineage>
</organism>
<proteinExistence type="predicted"/>
<dbReference type="EnsemblMetazoa" id="MESCA007950-RA">
    <property type="protein sequence ID" value="MESCA007950-PA"/>
    <property type="gene ID" value="MESCA007950"/>
</dbReference>
<accession>T1GVY2</accession>
<keyword evidence="1" id="KW-0472">Membrane</keyword>
<sequence length="82" mass="9714">MEECGTKISALKEEIMHMTYIMVPYIIYKMTLVNLRIFFYEQLNKAYIKFPETGDFNAHNGNEIFYIKSISYTTPLTFVNLQ</sequence>
<dbReference type="EMBL" id="CAQQ02086315">
    <property type="status" value="NOT_ANNOTATED_CDS"/>
    <property type="molecule type" value="Genomic_DNA"/>
</dbReference>
<reference evidence="3" key="1">
    <citation type="submission" date="2013-02" db="EMBL/GenBank/DDBJ databases">
        <authorList>
            <person name="Hughes D."/>
        </authorList>
    </citation>
    <scope>NUCLEOTIDE SEQUENCE</scope>
    <source>
        <strain>Durham</strain>
        <strain evidence="3">NC isolate 2 -- Noor lab</strain>
    </source>
</reference>
<dbReference type="EMBL" id="CAQQ02086314">
    <property type="status" value="NOT_ANNOTATED_CDS"/>
    <property type="molecule type" value="Genomic_DNA"/>
</dbReference>
<keyword evidence="1" id="KW-0812">Transmembrane</keyword>
<evidence type="ECO:0000256" key="1">
    <source>
        <dbReference type="SAM" id="Phobius"/>
    </source>
</evidence>
<dbReference type="HOGENOM" id="CLU_2560886_0_0_1"/>
<protein>
    <submittedName>
        <fullName evidence="2">Uncharacterized protein</fullName>
    </submittedName>
</protein>
<dbReference type="Proteomes" id="UP000015102">
    <property type="component" value="Unassembled WGS sequence"/>
</dbReference>
<keyword evidence="1" id="KW-1133">Transmembrane helix</keyword>
<feature type="transmembrane region" description="Helical" evidence="1">
    <location>
        <begin position="20"/>
        <end position="39"/>
    </location>
</feature>
<evidence type="ECO:0000313" key="2">
    <source>
        <dbReference type="EnsemblMetazoa" id="MESCA007950-PA"/>
    </source>
</evidence>
<dbReference type="AlphaFoldDB" id="T1GVY2"/>